<reference evidence="1" key="1">
    <citation type="submission" date="2021-09" db="EMBL/GenBank/DDBJ databases">
        <authorList>
            <consortium name="AG Swart"/>
            <person name="Singh M."/>
            <person name="Singh A."/>
            <person name="Seah K."/>
            <person name="Emmerich C."/>
        </authorList>
    </citation>
    <scope>NUCLEOTIDE SEQUENCE</scope>
    <source>
        <strain evidence="1">ATCC30299</strain>
    </source>
</reference>
<comment type="caution">
    <text evidence="1">The sequence shown here is derived from an EMBL/GenBank/DDBJ whole genome shotgun (WGS) entry which is preliminary data.</text>
</comment>
<dbReference type="EMBL" id="CAJZBQ010000046">
    <property type="protein sequence ID" value="CAG9328657.1"/>
    <property type="molecule type" value="Genomic_DNA"/>
</dbReference>
<sequence>MQNLIIWRICLVKIAKLTHQLYLLFTDIESNERIIWKISVAMQNNSTVSSAFYYPSNLSEIQLYDISSHSSNSSLLKGNLTVSLFSHQ</sequence>
<evidence type="ECO:0000313" key="1">
    <source>
        <dbReference type="EMBL" id="CAG9328657.1"/>
    </source>
</evidence>
<proteinExistence type="predicted"/>
<organism evidence="1 2">
    <name type="scientific">Blepharisma stoltei</name>
    <dbReference type="NCBI Taxonomy" id="1481888"/>
    <lineage>
        <taxon>Eukaryota</taxon>
        <taxon>Sar</taxon>
        <taxon>Alveolata</taxon>
        <taxon>Ciliophora</taxon>
        <taxon>Postciliodesmatophora</taxon>
        <taxon>Heterotrichea</taxon>
        <taxon>Heterotrichida</taxon>
        <taxon>Blepharismidae</taxon>
        <taxon>Blepharisma</taxon>
    </lineage>
</organism>
<gene>
    <name evidence="1" type="ORF">BSTOLATCC_MIC46650</name>
</gene>
<accession>A0AAU9JVX1</accession>
<dbReference type="AlphaFoldDB" id="A0AAU9JVX1"/>
<protein>
    <submittedName>
        <fullName evidence="1">Uncharacterized protein</fullName>
    </submittedName>
</protein>
<name>A0AAU9JVX1_9CILI</name>
<evidence type="ECO:0000313" key="2">
    <source>
        <dbReference type="Proteomes" id="UP001162131"/>
    </source>
</evidence>
<dbReference type="Proteomes" id="UP001162131">
    <property type="component" value="Unassembled WGS sequence"/>
</dbReference>
<keyword evidence="2" id="KW-1185">Reference proteome</keyword>